<gene>
    <name evidence="1" type="ORF">Patl1_19974</name>
</gene>
<name>A0ACC1BHP0_9ROSI</name>
<accession>A0ACC1BHP0</accession>
<evidence type="ECO:0000313" key="1">
    <source>
        <dbReference type="EMBL" id="KAJ0098363.1"/>
    </source>
</evidence>
<sequence>MIKMEEFTMEAFLVDEFVIDIDYEFDAAQYFDFCRPETLEDTIEAERWLESAASYPPSPFIPKSNWRYDIPENIGSDYCDSRSMSSVVTNSDASSRGLDFCNHMDQDIPKSKTKAVVKSSLSRSSTLMKPTASYLAKHIQSQEVNSKDILRRFQKLYGKMDKCSQNSYLIENLATKRQKLDAGYLCKVSHLKHQALFLHKVPNKAGHLGVSSVHARSKVTIPREPNLETANRAQRHRSKVNAESAEHAKSNTSAFKARPLNRKIFESPGLPLTKKSTLPLTECQEFQLRTSERARQHAHNNVATRCNHNSVSQNETKDSIRPNSVNSLKEEKCEVTQKVKSHPCHKKLSKGELGVLQNIKQETRVPLELDFPEDKTFLNHPPIELFNKLSLASVHTNIKPHSKMPPPSKGSKENTESSFHLEHEMMKAVKKNSPSFGHNQYQCGSESTDRRNTEAGARYNINRNLDIR</sequence>
<evidence type="ECO:0000313" key="2">
    <source>
        <dbReference type="Proteomes" id="UP001164250"/>
    </source>
</evidence>
<dbReference type="Proteomes" id="UP001164250">
    <property type="component" value="Chromosome 4"/>
</dbReference>
<protein>
    <submittedName>
        <fullName evidence="1">Uncharacterized protein</fullName>
    </submittedName>
</protein>
<organism evidence="1 2">
    <name type="scientific">Pistacia atlantica</name>
    <dbReference type="NCBI Taxonomy" id="434234"/>
    <lineage>
        <taxon>Eukaryota</taxon>
        <taxon>Viridiplantae</taxon>
        <taxon>Streptophyta</taxon>
        <taxon>Embryophyta</taxon>
        <taxon>Tracheophyta</taxon>
        <taxon>Spermatophyta</taxon>
        <taxon>Magnoliopsida</taxon>
        <taxon>eudicotyledons</taxon>
        <taxon>Gunneridae</taxon>
        <taxon>Pentapetalae</taxon>
        <taxon>rosids</taxon>
        <taxon>malvids</taxon>
        <taxon>Sapindales</taxon>
        <taxon>Anacardiaceae</taxon>
        <taxon>Pistacia</taxon>
    </lineage>
</organism>
<proteinExistence type="predicted"/>
<dbReference type="EMBL" id="CM047900">
    <property type="protein sequence ID" value="KAJ0098363.1"/>
    <property type="molecule type" value="Genomic_DNA"/>
</dbReference>
<comment type="caution">
    <text evidence="1">The sequence shown here is derived from an EMBL/GenBank/DDBJ whole genome shotgun (WGS) entry which is preliminary data.</text>
</comment>
<keyword evidence="2" id="KW-1185">Reference proteome</keyword>
<reference evidence="2" key="1">
    <citation type="journal article" date="2023" name="G3 (Bethesda)">
        <title>Genome assembly and association tests identify interacting loci associated with vigor, precocity, and sex in interspecific pistachio rootstocks.</title>
        <authorList>
            <person name="Palmer W."/>
            <person name="Jacygrad E."/>
            <person name="Sagayaradj S."/>
            <person name="Cavanaugh K."/>
            <person name="Han R."/>
            <person name="Bertier L."/>
            <person name="Beede B."/>
            <person name="Kafkas S."/>
            <person name="Golino D."/>
            <person name="Preece J."/>
            <person name="Michelmore R."/>
        </authorList>
    </citation>
    <scope>NUCLEOTIDE SEQUENCE [LARGE SCALE GENOMIC DNA]</scope>
</reference>